<feature type="signal peptide" evidence="1">
    <location>
        <begin position="1"/>
        <end position="28"/>
    </location>
</feature>
<proteinExistence type="predicted"/>
<evidence type="ECO:0000259" key="2">
    <source>
        <dbReference type="Pfam" id="PF08239"/>
    </source>
</evidence>
<reference evidence="3 4" key="1">
    <citation type="submission" date="2015-06" db="EMBL/GenBank/DDBJ databases">
        <title>Draft genome assembly of filamentous brackish cyanobacterium Limnoraphis robusta strain CS-951.</title>
        <authorList>
            <person name="Willis A."/>
            <person name="Parks M."/>
            <person name="Burford M.A."/>
        </authorList>
    </citation>
    <scope>NUCLEOTIDE SEQUENCE [LARGE SCALE GENOMIC DNA]</scope>
    <source>
        <strain evidence="3 4">CS-951</strain>
    </source>
</reference>
<gene>
    <name evidence="3" type="ORF">WN50_27885</name>
</gene>
<dbReference type="Pfam" id="PF08239">
    <property type="entry name" value="SH3_3"/>
    <property type="match status" value="1"/>
</dbReference>
<feature type="domain" description="SH3b" evidence="2">
    <location>
        <begin position="58"/>
        <end position="118"/>
    </location>
</feature>
<organism evidence="3 4">
    <name type="scientific">Limnoraphis robusta CS-951</name>
    <dbReference type="NCBI Taxonomy" id="1637645"/>
    <lineage>
        <taxon>Bacteria</taxon>
        <taxon>Bacillati</taxon>
        <taxon>Cyanobacteriota</taxon>
        <taxon>Cyanophyceae</taxon>
        <taxon>Oscillatoriophycideae</taxon>
        <taxon>Oscillatoriales</taxon>
        <taxon>Sirenicapillariaceae</taxon>
        <taxon>Limnoraphis</taxon>
    </lineage>
</organism>
<evidence type="ECO:0000256" key="1">
    <source>
        <dbReference type="SAM" id="SignalP"/>
    </source>
</evidence>
<comment type="caution">
    <text evidence="3">The sequence shown here is derived from an EMBL/GenBank/DDBJ whole genome shotgun (WGS) entry which is preliminary data.</text>
</comment>
<dbReference type="InterPro" id="IPR003646">
    <property type="entry name" value="SH3-like_bac-type"/>
</dbReference>
<dbReference type="Gene3D" id="2.30.30.40">
    <property type="entry name" value="SH3 Domains"/>
    <property type="match status" value="1"/>
</dbReference>
<dbReference type="EMBL" id="LATL02000056">
    <property type="protein sequence ID" value="KKD34984.1"/>
    <property type="molecule type" value="Genomic_DNA"/>
</dbReference>
<accession>A0A0F5Y7X8</accession>
<dbReference type="AlphaFoldDB" id="A0A0F5Y7X8"/>
<feature type="chain" id="PRO_5002497793" description="SH3b domain-containing protein" evidence="1">
    <location>
        <begin position="29"/>
        <end position="131"/>
    </location>
</feature>
<evidence type="ECO:0000313" key="3">
    <source>
        <dbReference type="EMBL" id="KKD34984.1"/>
    </source>
</evidence>
<protein>
    <recommendedName>
        <fullName evidence="2">SH3b domain-containing protein</fullName>
    </recommendedName>
</protein>
<dbReference type="Proteomes" id="UP000033607">
    <property type="component" value="Unassembled WGS sequence"/>
</dbReference>
<evidence type="ECO:0000313" key="4">
    <source>
        <dbReference type="Proteomes" id="UP000033607"/>
    </source>
</evidence>
<dbReference type="OrthoDB" id="465093at2"/>
<name>A0A0F5Y7X8_9CYAN</name>
<dbReference type="RefSeq" id="WP_046281887.1">
    <property type="nucleotide sequence ID" value="NZ_LATL02000056.1"/>
</dbReference>
<sequence length="131" mass="14549">MKLPITSILKPLTFAAIASTFLVTPALAETFTADHFTVAVNGSTPVCSFIVTNQVNSKVNIRKNPDLKSPVVKQLKRGDVVRAVSRQGNWVKIVALVNGFPPNEKLTPFSGWVDNRYINGCSEDQFDMWRR</sequence>
<keyword evidence="1" id="KW-0732">Signal</keyword>
<dbReference type="PATRIC" id="fig|1637645.4.peg.1010"/>